<organism evidence="1 2">
    <name type="scientific">Halobacteriovorax marinus</name>
    <dbReference type="NCBI Taxonomy" id="97084"/>
    <lineage>
        <taxon>Bacteria</taxon>
        <taxon>Pseudomonadati</taxon>
        <taxon>Bdellovibrionota</taxon>
        <taxon>Bacteriovoracia</taxon>
        <taxon>Bacteriovoracales</taxon>
        <taxon>Halobacteriovoraceae</taxon>
        <taxon>Halobacteriovorax</taxon>
    </lineage>
</organism>
<sequence length="246" mass="28237">MYNGHMVSNRKYESKNIYLQLYIAEILKSVDETSALTVTSIFNKLVSIYEFAGTRRTVARNINGMSNEYKLLSVGDKPVRYWIDSFYEADYKVDLSPSQIQIILYSLKNLKNTSTGPLIKLLRNTEANLLDKVPSIVKKELKYSLKSYKTLSEKPKAVTYPKNNIIDILLAIRKKHWVTANIKDMTLDFDGRHLARKLAIINIWFIDGLPMLKIYDATDGKYKEYCATIFNSVKITKEKVIGVSSL</sequence>
<evidence type="ECO:0008006" key="3">
    <source>
        <dbReference type="Google" id="ProtNLM"/>
    </source>
</evidence>
<dbReference type="Proteomes" id="UP000196531">
    <property type="component" value="Unassembled WGS sequence"/>
</dbReference>
<dbReference type="EMBL" id="MAAO01000007">
    <property type="protein sequence ID" value="OUR95724.1"/>
    <property type="molecule type" value="Genomic_DNA"/>
</dbReference>
<evidence type="ECO:0000313" key="2">
    <source>
        <dbReference type="Proteomes" id="UP000196531"/>
    </source>
</evidence>
<comment type="caution">
    <text evidence="1">The sequence shown here is derived from an EMBL/GenBank/DDBJ whole genome shotgun (WGS) entry which is preliminary data.</text>
</comment>
<reference evidence="2" key="1">
    <citation type="journal article" date="2017" name="Proc. Natl. Acad. Sci. U.S.A.">
        <title>Simulation of Deepwater Horizon oil plume reveals substrate specialization within a complex community of hydrocarbon-degraders.</title>
        <authorList>
            <person name="Hu P."/>
            <person name="Dubinsky E.A."/>
            <person name="Probst A.J."/>
            <person name="Wang J."/>
            <person name="Sieber C.M.K."/>
            <person name="Tom L.M."/>
            <person name="Gardinali P."/>
            <person name="Banfield J.F."/>
            <person name="Atlas R.M."/>
            <person name="Andersen G.L."/>
        </authorList>
    </citation>
    <scope>NUCLEOTIDE SEQUENCE [LARGE SCALE GENOMIC DNA]</scope>
</reference>
<proteinExistence type="predicted"/>
<gene>
    <name evidence="1" type="ORF">A9Q84_14580</name>
</gene>
<accession>A0A1Y5FAR3</accession>
<dbReference type="AlphaFoldDB" id="A0A1Y5FAR3"/>
<name>A0A1Y5FAR3_9BACT</name>
<protein>
    <recommendedName>
        <fullName evidence="3">WYL domain-containing protein</fullName>
    </recommendedName>
</protein>
<evidence type="ECO:0000313" key="1">
    <source>
        <dbReference type="EMBL" id="OUR95724.1"/>
    </source>
</evidence>